<dbReference type="Gene3D" id="3.30.70.330">
    <property type="match status" value="1"/>
</dbReference>
<dbReference type="InterPro" id="IPR012677">
    <property type="entry name" value="Nucleotide-bd_a/b_plait_sf"/>
</dbReference>
<dbReference type="AlphaFoldDB" id="A0A0C9MPP4"/>
<accession>A0A0C9MPP4</accession>
<dbReference type="EMBL" id="DF836556">
    <property type="protein sequence ID" value="GAN09429.1"/>
    <property type="molecule type" value="Genomic_DNA"/>
</dbReference>
<gene>
    <name evidence="2" type="ORF">MAM1_0267c08956</name>
</gene>
<dbReference type="OrthoDB" id="336240at2759"/>
<feature type="region of interest" description="Disordered" evidence="1">
    <location>
        <begin position="1"/>
        <end position="133"/>
    </location>
</feature>
<feature type="compositionally biased region" description="Polar residues" evidence="1">
    <location>
        <begin position="92"/>
        <end position="111"/>
    </location>
</feature>
<feature type="region of interest" description="Disordered" evidence="1">
    <location>
        <begin position="262"/>
        <end position="283"/>
    </location>
</feature>
<name>A0A0C9MPP4_9FUNG</name>
<evidence type="ECO:0000313" key="3">
    <source>
        <dbReference type="Proteomes" id="UP000053815"/>
    </source>
</evidence>
<protein>
    <submittedName>
        <fullName evidence="2">Uncharacterized protein</fullName>
    </submittedName>
</protein>
<feature type="compositionally biased region" description="Polar residues" evidence="1">
    <location>
        <begin position="274"/>
        <end position="283"/>
    </location>
</feature>
<feature type="compositionally biased region" description="Polar residues" evidence="1">
    <location>
        <begin position="1"/>
        <end position="12"/>
    </location>
</feature>
<dbReference type="Proteomes" id="UP000053815">
    <property type="component" value="Unassembled WGS sequence"/>
</dbReference>
<feature type="compositionally biased region" description="Polar residues" evidence="1">
    <location>
        <begin position="60"/>
        <end position="69"/>
    </location>
</feature>
<reference evidence="2" key="1">
    <citation type="submission" date="2014-09" db="EMBL/GenBank/DDBJ databases">
        <title>Draft genome sequence of an oleaginous Mucoromycotina fungus Mucor ambiguus NBRC6742.</title>
        <authorList>
            <person name="Takeda I."/>
            <person name="Yamane N."/>
            <person name="Morita T."/>
            <person name="Tamano K."/>
            <person name="Machida M."/>
            <person name="Baker S."/>
            <person name="Koike H."/>
        </authorList>
    </citation>
    <scope>NUCLEOTIDE SEQUENCE</scope>
    <source>
        <strain evidence="2">NBRC 6742</strain>
    </source>
</reference>
<sequence>MENQDIYNNNYRLRSHQQQQQQYQQGSRADKASSWRSCQRDPFPSISSKRRRSVNEKNPTDSGRLNTVYKSACQRDDRVSSSRNNFQRHHPTSQTSFGFTVFNDNQLNEGSPVQPGVGAHLNPRNPPGLLMSPLLQSMHMSSPFNTMQLSSPPHSAVYSTSADLKSPRSIVNADSQIGLNVFHRRATESIHPSPSFSPWSNKSNAGSQIGFNELAPESIHPSQSFSLWSNNPNALQLCDSNQQSRFNSSLMLQKHNELDIKASDTCKPTPHPPTSTNNRPPTWSQIAAKDPQQLDRRASCATTVNANTAESRVSTVPIERTVPAIPLVKEDMDFYMAEASAPTASLLQTADVASPIRESRYITDSLAFISSGVSNDQNISVIRPFTILKLTNISWNASASDIRAALSRYKALRLPDIIELPQCIHVFMDVKTGKTLNTAYVELKLDASSSTDMDAAIRSIKIPQAQGRHITVTRSSYDELCNELFSGWKGEFTNGLACPHTDSRDSLATQQSQYYIGQRDLQSLLNVCRFFKSYYNRKCAERPFEFLITIIMNMPWKQPHAVKIAQRDIVYECYKLATEALCKHVHREYHSFDDDLLPRMVRAAIICDGFTVRQKKAVLGNAKMECPPDLESYMQEPILNTSGFADLLR</sequence>
<keyword evidence="3" id="KW-1185">Reference proteome</keyword>
<evidence type="ECO:0000256" key="1">
    <source>
        <dbReference type="SAM" id="MobiDB-lite"/>
    </source>
</evidence>
<dbReference type="STRING" id="91626.A0A0C9MPP4"/>
<proteinExistence type="predicted"/>
<organism evidence="2">
    <name type="scientific">Mucor ambiguus</name>
    <dbReference type="NCBI Taxonomy" id="91626"/>
    <lineage>
        <taxon>Eukaryota</taxon>
        <taxon>Fungi</taxon>
        <taxon>Fungi incertae sedis</taxon>
        <taxon>Mucoromycota</taxon>
        <taxon>Mucoromycotina</taxon>
        <taxon>Mucoromycetes</taxon>
        <taxon>Mucorales</taxon>
        <taxon>Mucorineae</taxon>
        <taxon>Mucoraceae</taxon>
        <taxon>Mucor</taxon>
    </lineage>
</organism>
<evidence type="ECO:0000313" key="2">
    <source>
        <dbReference type="EMBL" id="GAN09429.1"/>
    </source>
</evidence>